<dbReference type="RefSeq" id="WP_269356296.1">
    <property type="nucleotide sequence ID" value="NZ_JAPWHE010000001.1"/>
</dbReference>
<organism evidence="13 14">
    <name type="scientific">Castellaniella denitrificans</name>
    <dbReference type="NCBI Taxonomy" id="56119"/>
    <lineage>
        <taxon>Bacteria</taxon>
        <taxon>Pseudomonadati</taxon>
        <taxon>Pseudomonadota</taxon>
        <taxon>Betaproteobacteria</taxon>
        <taxon>Burkholderiales</taxon>
        <taxon>Alcaligenaceae</taxon>
        <taxon>Castellaniella</taxon>
    </lineage>
</organism>
<feature type="transmembrane region" description="Helical" evidence="10">
    <location>
        <begin position="6"/>
        <end position="28"/>
    </location>
</feature>
<dbReference type="InterPro" id="IPR008250">
    <property type="entry name" value="ATPase_P-typ_transduc_dom_A_sf"/>
</dbReference>
<keyword evidence="5" id="KW-1278">Translocase</keyword>
<evidence type="ECO:0000256" key="6">
    <source>
        <dbReference type="ARBA" id="ARBA00022989"/>
    </source>
</evidence>
<dbReference type="Pfam" id="PF00702">
    <property type="entry name" value="Hydrolase"/>
    <property type="match status" value="1"/>
</dbReference>
<evidence type="ECO:0000256" key="9">
    <source>
        <dbReference type="ARBA" id="ARBA00047308"/>
    </source>
</evidence>
<dbReference type="Pfam" id="PF01814">
    <property type="entry name" value="Hemerythrin"/>
    <property type="match status" value="1"/>
</dbReference>
<evidence type="ECO:0000256" key="2">
    <source>
        <dbReference type="ARBA" id="ARBA00006024"/>
    </source>
</evidence>
<dbReference type="InterPro" id="IPR001757">
    <property type="entry name" value="P_typ_ATPase"/>
</dbReference>
<keyword evidence="7 10" id="KW-0472">Membrane</keyword>
<dbReference type="InterPro" id="IPR027256">
    <property type="entry name" value="P-typ_ATPase_IB"/>
</dbReference>
<keyword evidence="14" id="KW-1185">Reference proteome</keyword>
<dbReference type="CDD" id="cd12108">
    <property type="entry name" value="Hr-like"/>
    <property type="match status" value="1"/>
</dbReference>
<dbReference type="SFLD" id="SFLDF00027">
    <property type="entry name" value="p-type_atpase"/>
    <property type="match status" value="1"/>
</dbReference>
<dbReference type="Gene3D" id="1.20.120.520">
    <property type="entry name" value="nmb1532 protein domain like"/>
    <property type="match status" value="1"/>
</dbReference>
<dbReference type="Pfam" id="PF00122">
    <property type="entry name" value="E1-E2_ATPase"/>
    <property type="match status" value="1"/>
</dbReference>
<dbReference type="EMBL" id="JAPWHE010000001">
    <property type="protein sequence ID" value="MCZ4328785.1"/>
    <property type="molecule type" value="Genomic_DNA"/>
</dbReference>
<feature type="domain" description="P-type ATPase A" evidence="11">
    <location>
        <begin position="116"/>
        <end position="215"/>
    </location>
</feature>
<dbReference type="SFLD" id="SFLDS00003">
    <property type="entry name" value="Haloacid_Dehalogenase"/>
    <property type="match status" value="1"/>
</dbReference>
<dbReference type="EC" id="7.2.2.12" evidence="8"/>
<feature type="transmembrane region" description="Helical" evidence="10">
    <location>
        <begin position="256"/>
        <end position="280"/>
    </location>
</feature>
<gene>
    <name evidence="13" type="ORF">O4H32_02300</name>
</gene>
<evidence type="ECO:0000256" key="7">
    <source>
        <dbReference type="ARBA" id="ARBA00023136"/>
    </source>
</evidence>
<dbReference type="InterPro" id="IPR036412">
    <property type="entry name" value="HAD-like_sf"/>
</dbReference>
<evidence type="ECO:0000259" key="11">
    <source>
        <dbReference type="Pfam" id="PF00122"/>
    </source>
</evidence>
<dbReference type="InterPro" id="IPR012312">
    <property type="entry name" value="Hemerythrin-like"/>
</dbReference>
<evidence type="ECO:0000256" key="5">
    <source>
        <dbReference type="ARBA" id="ARBA00022967"/>
    </source>
</evidence>
<protein>
    <recommendedName>
        <fullName evidence="8">P-type Zn(2+) transporter</fullName>
        <ecNumber evidence="8">7.2.2.12</ecNumber>
    </recommendedName>
</protein>
<accession>A0ABT4M2U7</accession>
<keyword evidence="4 10" id="KW-0479">Metal-binding</keyword>
<feature type="transmembrane region" description="Helical" evidence="10">
    <location>
        <begin position="231"/>
        <end position="250"/>
    </location>
</feature>
<comment type="catalytic activity">
    <reaction evidence="9">
        <text>Zn(2+)(in) + ATP + H2O = Zn(2+)(out) + ADP + phosphate + H(+)</text>
        <dbReference type="Rhea" id="RHEA:20621"/>
        <dbReference type="ChEBI" id="CHEBI:15377"/>
        <dbReference type="ChEBI" id="CHEBI:15378"/>
        <dbReference type="ChEBI" id="CHEBI:29105"/>
        <dbReference type="ChEBI" id="CHEBI:30616"/>
        <dbReference type="ChEBI" id="CHEBI:43474"/>
        <dbReference type="ChEBI" id="CHEBI:456216"/>
        <dbReference type="EC" id="7.2.2.12"/>
    </reaction>
</comment>
<dbReference type="NCBIfam" id="TIGR01525">
    <property type="entry name" value="ATPase-IB_hvy"/>
    <property type="match status" value="1"/>
</dbReference>
<dbReference type="Gene3D" id="2.70.150.10">
    <property type="entry name" value="Calcium-transporting ATPase, cytoplasmic transduction domain A"/>
    <property type="match status" value="1"/>
</dbReference>
<feature type="transmembrane region" description="Helical" evidence="10">
    <location>
        <begin position="569"/>
        <end position="588"/>
    </location>
</feature>
<dbReference type="InterPro" id="IPR023298">
    <property type="entry name" value="ATPase_P-typ_TM_dom_sf"/>
</dbReference>
<dbReference type="InterPro" id="IPR051014">
    <property type="entry name" value="Cation_Transport_ATPase_IB"/>
</dbReference>
<evidence type="ECO:0000256" key="4">
    <source>
        <dbReference type="ARBA" id="ARBA00022723"/>
    </source>
</evidence>
<name>A0ABT4M2U7_9BURK</name>
<sequence>MNRSWLAALIVFLFCLAGLLGGGVLWLAGSPESASWLWMAGGIPALIDLLHRTWGALRRREAGVDVLALISIAGALLMQQALTASVIAAMLASGRLLESFAERRAGREMSALLGRAPRSARCYRKGALVEVPLDEIVPGDRLLIRRGEIIAADGTTITEHAVLDESALTGEALPVTYRGGDPVRSGSMNAGDAFEMVATATAANSTFSGIVKLVEAAQHSKAPAARLADRYALWFVPLALGLSGAAWLFSGDPLRALAVVVVATPCPLILAVPVAVVSAISRCAQRGILVKGGGALEALASARNLFFDKTGTLTGGQARLIRIDRTGAAARIDDTELLRLTASLEQMSHHVIAGAVVAAARARSIPLGVPDEVSEIPGAGVSGTLDGQRLLVGTYDYVTRGAEVPAPVRDLLDRTAVEGTAAVLVAVDGRYAGTLLMADALRTEAPRALRLLRKTGVRRIVMLTGDRREVAETIAVGLNIDEVLAEQTPADKLAAITAARESGPTVMVGDGVNDAPALAAATVGVAMGARGATASAEAAGIVLLADRLDRLAEALHIAHQARRIALQSVFAGMGFSLLAMLAAAFGFLAPLYGALVQEAIDVAVIINALRVLRIRPLRAARHRLAAADVERLRAEHQRLAPVLDHLDTAIGRLASMRPHEALPALMALDTILQEQLLPHESADDRDVYPAIAGLLGGDDPMAAMSHAHREIFRLHRSFSAGIARLKTQPADTALLHELQRGLHALDAILRLHFAQEEEIYQSVTED</sequence>
<dbReference type="PANTHER" id="PTHR48085:SF5">
    <property type="entry name" value="CADMIUM_ZINC-TRANSPORTING ATPASE HMA4-RELATED"/>
    <property type="match status" value="1"/>
</dbReference>
<evidence type="ECO:0000313" key="13">
    <source>
        <dbReference type="EMBL" id="MCZ4328785.1"/>
    </source>
</evidence>
<dbReference type="InterPro" id="IPR023299">
    <property type="entry name" value="ATPase_P-typ_cyto_dom_N"/>
</dbReference>
<dbReference type="SFLD" id="SFLDG00002">
    <property type="entry name" value="C1.7:_P-type_atpase_like"/>
    <property type="match status" value="1"/>
</dbReference>
<evidence type="ECO:0000313" key="14">
    <source>
        <dbReference type="Proteomes" id="UP001068379"/>
    </source>
</evidence>
<keyword evidence="10" id="KW-0067">ATP-binding</keyword>
<proteinExistence type="inferred from homology"/>
<evidence type="ECO:0000256" key="8">
    <source>
        <dbReference type="ARBA" id="ARBA00039097"/>
    </source>
</evidence>
<keyword evidence="10" id="KW-0547">Nucleotide-binding</keyword>
<keyword evidence="3 10" id="KW-0812">Transmembrane</keyword>
<dbReference type="PROSITE" id="PS00154">
    <property type="entry name" value="ATPASE_E1_E2"/>
    <property type="match status" value="1"/>
</dbReference>
<evidence type="ECO:0000256" key="10">
    <source>
        <dbReference type="RuleBase" id="RU362081"/>
    </source>
</evidence>
<dbReference type="Gene3D" id="3.40.50.1000">
    <property type="entry name" value="HAD superfamily/HAD-like"/>
    <property type="match status" value="1"/>
</dbReference>
<dbReference type="NCBIfam" id="TIGR01494">
    <property type="entry name" value="ATPase_P-type"/>
    <property type="match status" value="2"/>
</dbReference>
<comment type="caution">
    <text evidence="13">The sequence shown here is derived from an EMBL/GenBank/DDBJ whole genome shotgun (WGS) entry which is preliminary data.</text>
</comment>
<keyword evidence="6 10" id="KW-1133">Transmembrane helix</keyword>
<dbReference type="Proteomes" id="UP001068379">
    <property type="component" value="Unassembled WGS sequence"/>
</dbReference>
<dbReference type="InterPro" id="IPR044492">
    <property type="entry name" value="P_typ_ATPase_HD_dom"/>
</dbReference>
<dbReference type="SUPFAM" id="SSF56784">
    <property type="entry name" value="HAD-like"/>
    <property type="match status" value="1"/>
</dbReference>
<evidence type="ECO:0000256" key="3">
    <source>
        <dbReference type="ARBA" id="ARBA00022692"/>
    </source>
</evidence>
<feature type="transmembrane region" description="Helical" evidence="10">
    <location>
        <begin position="66"/>
        <end position="94"/>
    </location>
</feature>
<dbReference type="SUPFAM" id="SSF81665">
    <property type="entry name" value="Calcium ATPase, transmembrane domain M"/>
    <property type="match status" value="1"/>
</dbReference>
<dbReference type="SUPFAM" id="SSF81653">
    <property type="entry name" value="Calcium ATPase, transduction domain A"/>
    <property type="match status" value="1"/>
</dbReference>
<dbReference type="InterPro" id="IPR023214">
    <property type="entry name" value="HAD_sf"/>
</dbReference>
<dbReference type="PANTHER" id="PTHR48085">
    <property type="entry name" value="CADMIUM/ZINC-TRANSPORTING ATPASE HMA2-RELATED"/>
    <property type="match status" value="1"/>
</dbReference>
<feature type="domain" description="Hemerythrin-like" evidence="12">
    <location>
        <begin position="629"/>
        <end position="760"/>
    </location>
</feature>
<dbReference type="Gene3D" id="3.40.1110.10">
    <property type="entry name" value="Calcium-transporting ATPase, cytoplasmic domain N"/>
    <property type="match status" value="1"/>
</dbReference>
<evidence type="ECO:0000256" key="1">
    <source>
        <dbReference type="ARBA" id="ARBA00004370"/>
    </source>
</evidence>
<keyword evidence="10" id="KW-1003">Cell membrane</keyword>
<evidence type="ECO:0000259" key="12">
    <source>
        <dbReference type="Pfam" id="PF01814"/>
    </source>
</evidence>
<dbReference type="InterPro" id="IPR059000">
    <property type="entry name" value="ATPase_P-type_domA"/>
</dbReference>
<comment type="similarity">
    <text evidence="2 10">Belongs to the cation transport ATPase (P-type) (TC 3.A.3) family. Type IB subfamily.</text>
</comment>
<comment type="subcellular location">
    <subcellularLocation>
        <location evidence="10">Cell membrane</location>
    </subcellularLocation>
    <subcellularLocation>
        <location evidence="1">Membrane</location>
    </subcellularLocation>
</comment>
<dbReference type="InterPro" id="IPR018303">
    <property type="entry name" value="ATPase_P-typ_P_site"/>
</dbReference>
<dbReference type="PRINTS" id="PR00119">
    <property type="entry name" value="CATATPASE"/>
</dbReference>
<reference evidence="13" key="1">
    <citation type="submission" date="2022-12" db="EMBL/GenBank/DDBJ databases">
        <title>Bacterial isolates from different developmental stages of Nematostella vectensis.</title>
        <authorList>
            <person name="Fraune S."/>
        </authorList>
    </citation>
    <scope>NUCLEOTIDE SEQUENCE</scope>
    <source>
        <strain evidence="13">G21619-S1</strain>
    </source>
</reference>